<evidence type="ECO:0000313" key="2">
    <source>
        <dbReference type="Proteomes" id="UP000799118"/>
    </source>
</evidence>
<dbReference type="EMBL" id="ML769942">
    <property type="protein sequence ID" value="KAE9385823.1"/>
    <property type="molecule type" value="Genomic_DNA"/>
</dbReference>
<keyword evidence="2" id="KW-1185">Reference proteome</keyword>
<name>A0A6A4GKE0_9AGAR</name>
<sequence>MLRKRIREGIPEFPLLPFRSSHLNRYRPSLTHRTPRCSTRANAAASSVRLNGLLQNRRTSSIDEDEEEDQEDLLEIEYHPTCISNVAKCRRRWETRWEALLQAFQALNRHTDAREKVDRDFQRAVLDLGDNFGFKSFICVRPMRSTLRTFQMPMPSSDPVPVTLLIFSTTTRRLRS</sequence>
<proteinExistence type="predicted"/>
<evidence type="ECO:0000313" key="1">
    <source>
        <dbReference type="EMBL" id="KAE9385823.1"/>
    </source>
</evidence>
<dbReference type="Proteomes" id="UP000799118">
    <property type="component" value="Unassembled WGS sequence"/>
</dbReference>
<gene>
    <name evidence="1" type="ORF">BT96DRAFT_1006688</name>
</gene>
<protein>
    <submittedName>
        <fullName evidence="1">Uncharacterized protein</fullName>
    </submittedName>
</protein>
<dbReference type="AlphaFoldDB" id="A0A6A4GKE0"/>
<accession>A0A6A4GKE0</accession>
<dbReference type="OrthoDB" id="3243310at2759"/>
<reference evidence="1" key="1">
    <citation type="journal article" date="2019" name="Environ. Microbiol.">
        <title>Fungal ecological strategies reflected in gene transcription - a case study of two litter decomposers.</title>
        <authorList>
            <person name="Barbi F."/>
            <person name="Kohler A."/>
            <person name="Barry K."/>
            <person name="Baskaran P."/>
            <person name="Daum C."/>
            <person name="Fauchery L."/>
            <person name="Ihrmark K."/>
            <person name="Kuo A."/>
            <person name="LaButti K."/>
            <person name="Lipzen A."/>
            <person name="Morin E."/>
            <person name="Grigoriev I.V."/>
            <person name="Henrissat B."/>
            <person name="Lindahl B."/>
            <person name="Martin F."/>
        </authorList>
    </citation>
    <scope>NUCLEOTIDE SEQUENCE</scope>
    <source>
        <strain evidence="1">JB14</strain>
    </source>
</reference>
<organism evidence="1 2">
    <name type="scientific">Gymnopus androsaceus JB14</name>
    <dbReference type="NCBI Taxonomy" id="1447944"/>
    <lineage>
        <taxon>Eukaryota</taxon>
        <taxon>Fungi</taxon>
        <taxon>Dikarya</taxon>
        <taxon>Basidiomycota</taxon>
        <taxon>Agaricomycotina</taxon>
        <taxon>Agaricomycetes</taxon>
        <taxon>Agaricomycetidae</taxon>
        <taxon>Agaricales</taxon>
        <taxon>Marasmiineae</taxon>
        <taxon>Omphalotaceae</taxon>
        <taxon>Gymnopus</taxon>
    </lineage>
</organism>